<dbReference type="GO" id="GO:0005886">
    <property type="term" value="C:plasma membrane"/>
    <property type="evidence" value="ECO:0007669"/>
    <property type="project" value="UniProtKB-SubCell"/>
</dbReference>
<evidence type="ECO:0000256" key="4">
    <source>
        <dbReference type="ARBA" id="ARBA00022989"/>
    </source>
</evidence>
<keyword evidence="6 8" id="KW-0807">Transducer</keyword>
<evidence type="ECO:0000256" key="7">
    <source>
        <dbReference type="ARBA" id="ARBA00029447"/>
    </source>
</evidence>
<dbReference type="InterPro" id="IPR004090">
    <property type="entry name" value="Chemotax_Me-accpt_rcpt"/>
</dbReference>
<evidence type="ECO:0000313" key="12">
    <source>
        <dbReference type="EMBL" id="OEE60670.1"/>
    </source>
</evidence>
<comment type="similarity">
    <text evidence="7">Belongs to the methyl-accepting chemotaxis (MCP) protein family.</text>
</comment>
<dbReference type="SMART" id="SM01049">
    <property type="entry name" value="Cache_2"/>
    <property type="match status" value="1"/>
</dbReference>
<dbReference type="PROSITE" id="PS50885">
    <property type="entry name" value="HAMP"/>
    <property type="match status" value="1"/>
</dbReference>
<feature type="transmembrane region" description="Helical" evidence="9">
    <location>
        <begin position="15"/>
        <end position="34"/>
    </location>
</feature>
<dbReference type="AlphaFoldDB" id="A0A1E5C589"/>
<dbReference type="SMART" id="SM00304">
    <property type="entry name" value="HAMP"/>
    <property type="match status" value="1"/>
</dbReference>
<keyword evidence="13" id="KW-1185">Reference proteome</keyword>
<evidence type="ECO:0000256" key="1">
    <source>
        <dbReference type="ARBA" id="ARBA00004651"/>
    </source>
</evidence>
<sequence>MLVDVIRNINIRNRVFFLVAITLSAMLLPIYLFATQNYNNLMVFKKDETKVLVDSAHSLVKHHYQRFIDGELSEAQAKKLALNAVASLRYDQNNYFWINDSHPTMILHPIKPKLNGQDLTTFEDKAGKRLFVEMAQVATQSGGGFVDYYWSKPSSDNPVEKASYVKLFKPWGWVLGTGIYVDDVATAFTKELTFLLINVFGILVIVLLISAVIGQSIVAPSTQTAKALRDISSGEGDLSHKLSLKGRDELSQIARFFNRFIDQIRGIVSEINPVSDTISRSANEITRLSETSERLANQQSTEIDSISAAVNELLASNQEIATSAAHAADEAQNAADECNGGQSVVNDMREQMLAMVDSLQSAATEATVLADDSKNVGKVLDVIRTIAEQTNLLALNAAIEAARAGDQGRGFAVVADEVRTLAIRTQQSTDEIENIITTLQTRATSLNNTLGTTQNLSKATAEHSQHVLHSLTEIDGKVCEITAINQSIASACHQTAAATEEINVNLHNLVDKGKETVEQSRDLTEQSLALSAVGVQLKSAIGQFKM</sequence>
<comment type="subcellular location">
    <subcellularLocation>
        <location evidence="1">Cell membrane</location>
        <topology evidence="1">Multi-pass membrane protein</topology>
    </subcellularLocation>
</comment>
<keyword evidence="5 9" id="KW-0472">Membrane</keyword>
<dbReference type="Gene3D" id="1.10.287.950">
    <property type="entry name" value="Methyl-accepting chemotaxis protein"/>
    <property type="match status" value="1"/>
</dbReference>
<dbReference type="InterPro" id="IPR003660">
    <property type="entry name" value="HAMP_dom"/>
</dbReference>
<keyword evidence="3 9" id="KW-0812">Transmembrane</keyword>
<keyword evidence="2" id="KW-1003">Cell membrane</keyword>
<evidence type="ECO:0000313" key="13">
    <source>
        <dbReference type="Proteomes" id="UP000095039"/>
    </source>
</evidence>
<dbReference type="Pfam" id="PF17200">
    <property type="entry name" value="sCache_2"/>
    <property type="match status" value="1"/>
</dbReference>
<dbReference type="InterPro" id="IPR004089">
    <property type="entry name" value="MCPsignal_dom"/>
</dbReference>
<dbReference type="SUPFAM" id="SSF58104">
    <property type="entry name" value="Methyl-accepting chemotaxis protein (MCP) signaling domain"/>
    <property type="match status" value="1"/>
</dbReference>
<dbReference type="InterPro" id="IPR033480">
    <property type="entry name" value="sCache_2"/>
</dbReference>
<keyword evidence="4 9" id="KW-1133">Transmembrane helix</keyword>
<evidence type="ECO:0000256" key="6">
    <source>
        <dbReference type="ARBA" id="ARBA00023224"/>
    </source>
</evidence>
<dbReference type="GO" id="GO:0006935">
    <property type="term" value="P:chemotaxis"/>
    <property type="evidence" value="ECO:0007669"/>
    <property type="project" value="InterPro"/>
</dbReference>
<dbReference type="EMBL" id="AJWN02000063">
    <property type="protein sequence ID" value="OEE60670.1"/>
    <property type="molecule type" value="Genomic_DNA"/>
</dbReference>
<dbReference type="GO" id="GO:0007165">
    <property type="term" value="P:signal transduction"/>
    <property type="evidence" value="ECO:0007669"/>
    <property type="project" value="UniProtKB-KW"/>
</dbReference>
<dbReference type="PANTHER" id="PTHR32089:SF119">
    <property type="entry name" value="METHYL-ACCEPTING CHEMOTAXIS PROTEIN CTPL"/>
    <property type="match status" value="1"/>
</dbReference>
<organism evidence="12 13">
    <name type="scientific">Enterovibrio norvegicus FF-454</name>
    <dbReference type="NCBI Taxonomy" id="1185651"/>
    <lineage>
        <taxon>Bacteria</taxon>
        <taxon>Pseudomonadati</taxon>
        <taxon>Pseudomonadota</taxon>
        <taxon>Gammaproteobacteria</taxon>
        <taxon>Vibrionales</taxon>
        <taxon>Vibrionaceae</taxon>
        <taxon>Enterovibrio</taxon>
    </lineage>
</organism>
<dbReference type="RefSeq" id="WP_016959691.1">
    <property type="nucleotide sequence ID" value="NZ_AJWN02000063.1"/>
</dbReference>
<dbReference type="FunFam" id="1.10.287.950:FF:000001">
    <property type="entry name" value="Methyl-accepting chemotaxis sensory transducer"/>
    <property type="match status" value="1"/>
</dbReference>
<feature type="domain" description="HAMP" evidence="11">
    <location>
        <begin position="215"/>
        <end position="269"/>
    </location>
</feature>
<dbReference type="Proteomes" id="UP000095039">
    <property type="component" value="Unassembled WGS sequence"/>
</dbReference>
<dbReference type="CDD" id="cd06225">
    <property type="entry name" value="HAMP"/>
    <property type="match status" value="1"/>
</dbReference>
<dbReference type="SMART" id="SM00283">
    <property type="entry name" value="MA"/>
    <property type="match status" value="1"/>
</dbReference>
<evidence type="ECO:0000256" key="8">
    <source>
        <dbReference type="PROSITE-ProRule" id="PRU00284"/>
    </source>
</evidence>
<accession>A0A1E5C589</accession>
<dbReference type="Pfam" id="PF00672">
    <property type="entry name" value="HAMP"/>
    <property type="match status" value="1"/>
</dbReference>
<evidence type="ECO:0000256" key="9">
    <source>
        <dbReference type="SAM" id="Phobius"/>
    </source>
</evidence>
<feature type="domain" description="Methyl-accepting transducer" evidence="10">
    <location>
        <begin position="274"/>
        <end position="510"/>
    </location>
</feature>
<evidence type="ECO:0000256" key="2">
    <source>
        <dbReference type="ARBA" id="ARBA00022475"/>
    </source>
</evidence>
<dbReference type="Pfam" id="PF00015">
    <property type="entry name" value="MCPsignal"/>
    <property type="match status" value="1"/>
</dbReference>
<feature type="transmembrane region" description="Helical" evidence="9">
    <location>
        <begin position="192"/>
        <end position="213"/>
    </location>
</feature>
<dbReference type="PROSITE" id="PS50111">
    <property type="entry name" value="CHEMOTAXIS_TRANSDUC_2"/>
    <property type="match status" value="1"/>
</dbReference>
<dbReference type="GO" id="GO:0004888">
    <property type="term" value="F:transmembrane signaling receptor activity"/>
    <property type="evidence" value="ECO:0007669"/>
    <property type="project" value="InterPro"/>
</dbReference>
<comment type="caution">
    <text evidence="12">The sequence shown here is derived from an EMBL/GenBank/DDBJ whole genome shotgun (WGS) entry which is preliminary data.</text>
</comment>
<dbReference type="Gene3D" id="3.30.450.20">
    <property type="entry name" value="PAS domain"/>
    <property type="match status" value="1"/>
</dbReference>
<reference evidence="12 13" key="1">
    <citation type="journal article" date="2012" name="Science">
        <title>Ecological populations of bacteria act as socially cohesive units of antibiotic production and resistance.</title>
        <authorList>
            <person name="Cordero O.X."/>
            <person name="Wildschutte H."/>
            <person name="Kirkup B."/>
            <person name="Proehl S."/>
            <person name="Ngo L."/>
            <person name="Hussain F."/>
            <person name="Le Roux F."/>
            <person name="Mincer T."/>
            <person name="Polz M.F."/>
        </authorList>
    </citation>
    <scope>NUCLEOTIDE SEQUENCE [LARGE SCALE GENOMIC DNA]</scope>
    <source>
        <strain evidence="12 13">FF-454</strain>
    </source>
</reference>
<dbReference type="PRINTS" id="PR00260">
    <property type="entry name" value="CHEMTRNSDUCR"/>
</dbReference>
<name>A0A1E5C589_9GAMM</name>
<dbReference type="CDD" id="cd11386">
    <property type="entry name" value="MCP_signal"/>
    <property type="match status" value="1"/>
</dbReference>
<evidence type="ECO:0000256" key="3">
    <source>
        <dbReference type="ARBA" id="ARBA00022692"/>
    </source>
</evidence>
<evidence type="ECO:0000259" key="10">
    <source>
        <dbReference type="PROSITE" id="PS50111"/>
    </source>
</evidence>
<proteinExistence type="inferred from homology"/>
<gene>
    <name evidence="12" type="ORF">A1OK_10270</name>
</gene>
<dbReference type="PANTHER" id="PTHR32089">
    <property type="entry name" value="METHYL-ACCEPTING CHEMOTAXIS PROTEIN MCPB"/>
    <property type="match status" value="1"/>
</dbReference>
<evidence type="ECO:0000256" key="5">
    <source>
        <dbReference type="ARBA" id="ARBA00023136"/>
    </source>
</evidence>
<evidence type="ECO:0000259" key="11">
    <source>
        <dbReference type="PROSITE" id="PS50885"/>
    </source>
</evidence>
<protein>
    <submittedName>
        <fullName evidence="12">Chemotaxis protein</fullName>
    </submittedName>
</protein>